<dbReference type="OrthoDB" id="9926822at2"/>
<dbReference type="EMBL" id="CP000471">
    <property type="protein sequence ID" value="ABK44432.1"/>
    <property type="molecule type" value="Genomic_DNA"/>
</dbReference>
<evidence type="ECO:0000313" key="2">
    <source>
        <dbReference type="Proteomes" id="UP000002586"/>
    </source>
</evidence>
<dbReference type="AlphaFoldDB" id="A0L8Y9"/>
<dbReference type="RefSeq" id="WP_011713576.1">
    <property type="nucleotide sequence ID" value="NC_008576.1"/>
</dbReference>
<proteinExistence type="predicted"/>
<dbReference type="KEGG" id="mgm:Mmc1_1924"/>
<name>A0L8Y9_MAGMM</name>
<reference evidence="2" key="1">
    <citation type="journal article" date="2009" name="Appl. Environ. Microbiol.">
        <title>Complete genome sequence of the chemolithoautotrophic marine magnetotactic coccus strain MC-1.</title>
        <authorList>
            <person name="Schubbe S."/>
            <person name="Williams T.J."/>
            <person name="Xie G."/>
            <person name="Kiss H.E."/>
            <person name="Brettin T.S."/>
            <person name="Martinez D."/>
            <person name="Ross C.A."/>
            <person name="Schuler D."/>
            <person name="Cox B.L."/>
            <person name="Nealson K.H."/>
            <person name="Bazylinski D.A."/>
        </authorList>
    </citation>
    <scope>NUCLEOTIDE SEQUENCE [LARGE SCALE GENOMIC DNA]</scope>
    <source>
        <strain evidence="2">ATCC BAA-1437 / JCM 17883 / MC-1</strain>
    </source>
</reference>
<dbReference type="HOGENOM" id="CLU_2167910_0_0_5"/>
<keyword evidence="2" id="KW-1185">Reference proteome</keyword>
<reference evidence="1 2" key="2">
    <citation type="journal article" date="2012" name="Int. J. Syst. Evol. Microbiol.">
        <title>Magnetococcus marinus gen. nov., sp. nov., a marine, magnetotactic bacterium that represents a novel lineage (Magnetococcaceae fam. nov.; Magnetococcales ord. nov.) at the base of the Alphaproteobacteria.</title>
        <authorList>
            <person name="Bazylinski D.A."/>
            <person name="Williams T.J."/>
            <person name="Lefevre C.T."/>
            <person name="Berg R.J."/>
            <person name="Zhang C.L."/>
            <person name="Bowser S.S."/>
            <person name="Dean A.J."/>
            <person name="Beveridge T.J."/>
        </authorList>
    </citation>
    <scope>NUCLEOTIDE SEQUENCE [LARGE SCALE GENOMIC DNA]</scope>
    <source>
        <strain evidence="2">ATCC BAA-1437 / JCM 17883 / MC-1</strain>
    </source>
</reference>
<organism evidence="1 2">
    <name type="scientific">Magnetococcus marinus (strain ATCC BAA-1437 / JCM 17883 / MC-1)</name>
    <dbReference type="NCBI Taxonomy" id="156889"/>
    <lineage>
        <taxon>Bacteria</taxon>
        <taxon>Pseudomonadati</taxon>
        <taxon>Pseudomonadota</taxon>
        <taxon>Magnetococcia</taxon>
        <taxon>Magnetococcales</taxon>
        <taxon>Magnetococcaceae</taxon>
        <taxon>Magnetococcus</taxon>
    </lineage>
</organism>
<gene>
    <name evidence="1" type="ordered locus">Mmc1_1924</name>
</gene>
<dbReference type="Proteomes" id="UP000002586">
    <property type="component" value="Chromosome"/>
</dbReference>
<evidence type="ECO:0000313" key="1">
    <source>
        <dbReference type="EMBL" id="ABK44432.1"/>
    </source>
</evidence>
<sequence length="110" mass="12694">MHHDDLDFPRLQPELHDAFLKLRQKSCVPSYLWQHLRQTPSHAETQPLLMRRTTLQRIEPYLALLQQHGFISGVRTTPHGQKKGLSYTIVEGVSPDFQQVATALFPHAML</sequence>
<accession>A0L8Y9</accession>
<protein>
    <submittedName>
        <fullName evidence="1">Uncharacterized protein</fullName>
    </submittedName>
</protein>